<proteinExistence type="predicted"/>
<comment type="caution">
    <text evidence="1">The sequence shown here is derived from an EMBL/GenBank/DDBJ whole genome shotgun (WGS) entry which is preliminary data.</text>
</comment>
<protein>
    <submittedName>
        <fullName evidence="1">Uncharacterized protein</fullName>
    </submittedName>
</protein>
<evidence type="ECO:0000313" key="2">
    <source>
        <dbReference type="Proteomes" id="UP000324800"/>
    </source>
</evidence>
<feature type="non-terminal residue" evidence="1">
    <location>
        <position position="1"/>
    </location>
</feature>
<name>A0A5J4W885_9EUKA</name>
<sequence>EMRLAQINKQIFEEPLPPDVLQKWVDYYYNV</sequence>
<dbReference type="AlphaFoldDB" id="A0A5J4W885"/>
<accession>A0A5J4W885</accession>
<organism evidence="1 2">
    <name type="scientific">Streblomastix strix</name>
    <dbReference type="NCBI Taxonomy" id="222440"/>
    <lineage>
        <taxon>Eukaryota</taxon>
        <taxon>Metamonada</taxon>
        <taxon>Preaxostyla</taxon>
        <taxon>Oxymonadida</taxon>
        <taxon>Streblomastigidae</taxon>
        <taxon>Streblomastix</taxon>
    </lineage>
</organism>
<evidence type="ECO:0000313" key="1">
    <source>
        <dbReference type="EMBL" id="KAA6390935.1"/>
    </source>
</evidence>
<reference evidence="1 2" key="1">
    <citation type="submission" date="2019-03" db="EMBL/GenBank/DDBJ databases">
        <title>Single cell metagenomics reveals metabolic interactions within the superorganism composed of flagellate Streblomastix strix and complex community of Bacteroidetes bacteria on its surface.</title>
        <authorList>
            <person name="Treitli S.C."/>
            <person name="Kolisko M."/>
            <person name="Husnik F."/>
            <person name="Keeling P."/>
            <person name="Hampl V."/>
        </authorList>
    </citation>
    <scope>NUCLEOTIDE SEQUENCE [LARGE SCALE GENOMIC DNA]</scope>
    <source>
        <strain evidence="1">ST1C</strain>
    </source>
</reference>
<dbReference type="Proteomes" id="UP000324800">
    <property type="component" value="Unassembled WGS sequence"/>
</dbReference>
<dbReference type="EMBL" id="SNRW01003051">
    <property type="protein sequence ID" value="KAA6390935.1"/>
    <property type="molecule type" value="Genomic_DNA"/>
</dbReference>
<gene>
    <name evidence="1" type="ORF">EZS28_013535</name>
</gene>